<protein>
    <submittedName>
        <fullName evidence="2 4">Uncharacterized protein</fullName>
    </submittedName>
</protein>
<proteinExistence type="predicted"/>
<gene>
    <name evidence="2" type="ORF">OFLC_LOCUS11760</name>
</gene>
<dbReference type="WBParaSite" id="OFLC_0001175701-mRNA-1">
    <property type="protein sequence ID" value="OFLC_0001175701-mRNA-1"/>
    <property type="gene ID" value="OFLC_0001175701"/>
</dbReference>
<reference evidence="2 3" key="2">
    <citation type="submission" date="2018-11" db="EMBL/GenBank/DDBJ databases">
        <authorList>
            <consortium name="Pathogen Informatics"/>
        </authorList>
    </citation>
    <scope>NUCLEOTIDE SEQUENCE [LARGE SCALE GENOMIC DNA]</scope>
</reference>
<keyword evidence="3" id="KW-1185">Reference proteome</keyword>
<feature type="compositionally biased region" description="Polar residues" evidence="1">
    <location>
        <begin position="21"/>
        <end position="36"/>
    </location>
</feature>
<accession>A0A183HW95</accession>
<evidence type="ECO:0000313" key="4">
    <source>
        <dbReference type="WBParaSite" id="OFLC_0001175701-mRNA-1"/>
    </source>
</evidence>
<dbReference type="EMBL" id="UZAJ01017439">
    <property type="protein sequence ID" value="VDO79002.1"/>
    <property type="molecule type" value="Genomic_DNA"/>
</dbReference>
<reference evidence="4" key="1">
    <citation type="submission" date="2016-06" db="UniProtKB">
        <authorList>
            <consortium name="WormBaseParasite"/>
        </authorList>
    </citation>
    <scope>IDENTIFICATION</scope>
</reference>
<dbReference type="Proteomes" id="UP000267606">
    <property type="component" value="Unassembled WGS sequence"/>
</dbReference>
<name>A0A183HW95_9BILA</name>
<dbReference type="AlphaFoldDB" id="A0A183HW95"/>
<evidence type="ECO:0000256" key="1">
    <source>
        <dbReference type="SAM" id="MobiDB-lite"/>
    </source>
</evidence>
<feature type="region of interest" description="Disordered" evidence="1">
    <location>
        <begin position="1"/>
        <end position="36"/>
    </location>
</feature>
<sequence length="36" mass="3906">MFVAYATNRAKSSTNEEKNEASTSNEKPGCSHSESI</sequence>
<evidence type="ECO:0000313" key="2">
    <source>
        <dbReference type="EMBL" id="VDO79002.1"/>
    </source>
</evidence>
<organism evidence="4">
    <name type="scientific">Onchocerca flexuosa</name>
    <dbReference type="NCBI Taxonomy" id="387005"/>
    <lineage>
        <taxon>Eukaryota</taxon>
        <taxon>Metazoa</taxon>
        <taxon>Ecdysozoa</taxon>
        <taxon>Nematoda</taxon>
        <taxon>Chromadorea</taxon>
        <taxon>Rhabditida</taxon>
        <taxon>Spirurina</taxon>
        <taxon>Spiruromorpha</taxon>
        <taxon>Filarioidea</taxon>
        <taxon>Onchocercidae</taxon>
        <taxon>Onchocerca</taxon>
    </lineage>
</organism>
<evidence type="ECO:0000313" key="3">
    <source>
        <dbReference type="Proteomes" id="UP000267606"/>
    </source>
</evidence>
<dbReference type="STRING" id="387005.A0A183HW95"/>